<name>A0ABP4QFW9_9ACTN</name>
<evidence type="ECO:0000313" key="3">
    <source>
        <dbReference type="Proteomes" id="UP001500190"/>
    </source>
</evidence>
<reference evidence="3" key="1">
    <citation type="journal article" date="2019" name="Int. J. Syst. Evol. Microbiol.">
        <title>The Global Catalogue of Microorganisms (GCM) 10K type strain sequencing project: providing services to taxonomists for standard genome sequencing and annotation.</title>
        <authorList>
            <consortium name="The Broad Institute Genomics Platform"/>
            <consortium name="The Broad Institute Genome Sequencing Center for Infectious Disease"/>
            <person name="Wu L."/>
            <person name="Ma J."/>
        </authorList>
    </citation>
    <scope>NUCLEOTIDE SEQUENCE [LARGE SCALE GENOMIC DNA]</scope>
    <source>
        <strain evidence="3">JCM 14304</strain>
    </source>
</reference>
<comment type="caution">
    <text evidence="2">The sequence shown here is derived from an EMBL/GenBank/DDBJ whole genome shotgun (WGS) entry which is preliminary data.</text>
</comment>
<evidence type="ECO:0000256" key="1">
    <source>
        <dbReference type="SAM" id="Phobius"/>
    </source>
</evidence>
<keyword evidence="1" id="KW-0472">Membrane</keyword>
<dbReference type="EMBL" id="BAAAND010000012">
    <property type="protein sequence ID" value="GAA1609238.1"/>
    <property type="molecule type" value="Genomic_DNA"/>
</dbReference>
<evidence type="ECO:0000313" key="2">
    <source>
        <dbReference type="EMBL" id="GAA1609238.1"/>
    </source>
</evidence>
<organism evidence="2 3">
    <name type="scientific">Kribbella karoonensis</name>
    <dbReference type="NCBI Taxonomy" id="324851"/>
    <lineage>
        <taxon>Bacteria</taxon>
        <taxon>Bacillati</taxon>
        <taxon>Actinomycetota</taxon>
        <taxon>Actinomycetes</taxon>
        <taxon>Propionibacteriales</taxon>
        <taxon>Kribbellaceae</taxon>
        <taxon>Kribbella</taxon>
    </lineage>
</organism>
<sequence length="340" mass="35258">MSYSPAAAPQPTRRPARKAVWPFVLSGVLACALVAGAVVFFVVRRDTPAATGPADSATAGSSRMLAEGVTAGGTMTGAAKTLATALTGRGLECSVRFTTADGGHSGCFLAAGGGTVAVEYQYQADGAVNALTLVIKGKSETAPILQTLTATIGQVVFPADRSAVLTTMRQSWGGAVEGKWGKYEIVGRGSPTRLDAEKFGNKQLKVPSLHLETTELGLAKALNADGYTCAGIQPTCQGQYAGKPGLALKFSGPDDGGITYLVATAATGTTSEKAFAQLRSTVFGHLRGDAVAPVQEWISQHLGGGSHIAYVAGWRVDLEVTAGKQIRLTLFNEEFFLQMT</sequence>
<keyword evidence="1" id="KW-0812">Transmembrane</keyword>
<feature type="transmembrane region" description="Helical" evidence="1">
    <location>
        <begin position="20"/>
        <end position="43"/>
    </location>
</feature>
<gene>
    <name evidence="2" type="ORF">GCM10009742_69730</name>
</gene>
<keyword evidence="1" id="KW-1133">Transmembrane helix</keyword>
<dbReference type="RefSeq" id="WP_344199313.1">
    <property type="nucleotide sequence ID" value="NZ_BAAAND010000012.1"/>
</dbReference>
<protein>
    <submittedName>
        <fullName evidence="2">Uncharacterized protein</fullName>
    </submittedName>
</protein>
<accession>A0ABP4QFW9</accession>
<keyword evidence="3" id="KW-1185">Reference proteome</keyword>
<proteinExistence type="predicted"/>
<dbReference type="Proteomes" id="UP001500190">
    <property type="component" value="Unassembled WGS sequence"/>
</dbReference>